<dbReference type="GO" id="GO:0051707">
    <property type="term" value="P:response to other organism"/>
    <property type="evidence" value="ECO:0007669"/>
    <property type="project" value="UniProtKB-ARBA"/>
</dbReference>
<evidence type="ECO:0000259" key="10">
    <source>
        <dbReference type="Pfam" id="PF25019"/>
    </source>
</evidence>
<dbReference type="InterPro" id="IPR041118">
    <property type="entry name" value="Rx_N"/>
</dbReference>
<evidence type="ECO:0000256" key="2">
    <source>
        <dbReference type="ARBA" id="ARBA00022737"/>
    </source>
</evidence>
<evidence type="ECO:0008006" key="12">
    <source>
        <dbReference type="Google" id="ProtNLM"/>
    </source>
</evidence>
<dbReference type="SUPFAM" id="SSF52540">
    <property type="entry name" value="P-loop containing nucleoside triphosphate hydrolases"/>
    <property type="match status" value="1"/>
</dbReference>
<dbReference type="InterPro" id="IPR032675">
    <property type="entry name" value="LRR_dom_sf"/>
</dbReference>
<dbReference type="Pfam" id="PF23247">
    <property type="entry name" value="LRR_RPS2"/>
    <property type="match status" value="1"/>
</dbReference>
<sequence>MTGYTPKTIIGVMTGRDFRIQAVLQDAAEHQSQNHQVRDWLEKLKDAVYEADDLLSEFSTEASRRRAMSGNKITKEVRTFFSKSNQFAFRHEMSGKIKAMRKKLDAIAKENKDFDLKVSLPEKYSVSIERETHSFVPNEKVIGREDDKEALIKLLLDSGRENVPHKLLLEVNVSVVSIVGIGGLGKTTLAQYVYNDETVNTHFELKMWVCVSDDFEVSLKTNLGLLFKQIVFRKGQETNNPKLEEIGREILGKCQGVPLAIKSIGSVLCLEKTEAKWSYVKDNILVNVLQSGEDILPILKLSYDHLPSHLKSCFAYCSLFPKDYVIDKETVIQLWIAQGFIQSSNQQLEQVADEYFKDLLWRSLRALDLNCLGITRVPKSIGKLIHLKYLDLSENESIITLPDSITRLWNLQTLKLESCENLKELPRDIKELVNLRYLDLSRNESIITLPDSITKLWNLQTLKLEGCENLKELPRDIKELVNLRYLDLSDNKSIITLPDSITRLWNLQTLKLEDCIYLKELPRDIKELVNLRHLDNSNCDALSHIPSGIEQLTCLQTLSLFVVSKDPPSISKHVAGLGELNGLNNLRGTLEIKHLELLEDANAESKAANLREKHHLENLILDWDDERSNLNADDNDEKSLEGFQPHQNLKSLKVNWYGGVRFSNWLSLLTNLVDLELSGCKRCRHLPSLSQLPYLKHLELWWMEDLEYISERDISEEVSASFFPSLNSLEIWSCRNLKGWWRSASTPDHQQHQHHHSLPSFPLLSSLHIWSCPNLISMPLFPNLEKVLYLKNLEKVLYLNDASLKPSQQTMAMASSLPSSSSSPFSKLKVMILWELKVEMSLSDELASNLNSLKRLIILSCPSLTTLSGAMRYLTSLEELRIQDCHEFDALRDVDDDGMEWRFLHSLRSLKLKGLPKLKSLPAGLQHLTTLRELVIVEFPNLMNLPEWTCQLTSLEILVIAKCPNLSSLPDGIRSLRLQKLTIHDCPHLEIKSEKESARIGLRLLTSPKLPMRTPLLSILMVFHGDGMYHLDTFSIWEADVTKNELEAQNKMRSKYLSIFRILWTSATRQQLR</sequence>
<protein>
    <recommendedName>
        <fullName evidence="12">NB-ARC domain-containing protein</fullName>
    </recommendedName>
</protein>
<evidence type="ECO:0000256" key="4">
    <source>
        <dbReference type="ARBA" id="ARBA00022821"/>
    </source>
</evidence>
<evidence type="ECO:0000256" key="1">
    <source>
        <dbReference type="ARBA" id="ARBA00022614"/>
    </source>
</evidence>
<dbReference type="InterPro" id="IPR056789">
    <property type="entry name" value="LRR_R13L1-DRL21"/>
</dbReference>
<dbReference type="PANTHER" id="PTHR36766:SF70">
    <property type="entry name" value="DISEASE RESISTANCE PROTEIN RGA4"/>
    <property type="match status" value="1"/>
</dbReference>
<evidence type="ECO:0000259" key="9">
    <source>
        <dbReference type="Pfam" id="PF23559"/>
    </source>
</evidence>
<keyword evidence="1" id="KW-0433">Leucine-rich repeat</keyword>
<feature type="domain" description="Disease resistance protein At4g27190-like leucine-rich repeats" evidence="8">
    <location>
        <begin position="836"/>
        <end position="963"/>
    </location>
</feature>
<evidence type="ECO:0000259" key="7">
    <source>
        <dbReference type="Pfam" id="PF18052"/>
    </source>
</evidence>
<evidence type="ECO:0000313" key="11">
    <source>
        <dbReference type="EMBL" id="SPC80466.1"/>
    </source>
</evidence>
<dbReference type="InterPro" id="IPR038005">
    <property type="entry name" value="RX-like_CC"/>
</dbReference>
<keyword evidence="4" id="KW-0611">Plant defense</keyword>
<evidence type="ECO:0000256" key="5">
    <source>
        <dbReference type="ARBA" id="ARBA00022840"/>
    </source>
</evidence>
<dbReference type="SUPFAM" id="SSF52047">
    <property type="entry name" value="RNI-like"/>
    <property type="match status" value="1"/>
</dbReference>
<reference evidence="11" key="1">
    <citation type="submission" date="2018-02" db="EMBL/GenBank/DDBJ databases">
        <authorList>
            <person name="Cohen D.B."/>
            <person name="Kent A.D."/>
        </authorList>
    </citation>
    <scope>NUCLEOTIDE SEQUENCE</scope>
</reference>
<dbReference type="FunFam" id="1.10.10.10:FF:000322">
    <property type="entry name" value="Probable disease resistance protein At1g63360"/>
    <property type="match status" value="1"/>
</dbReference>
<keyword evidence="5" id="KW-0067">ATP-binding</keyword>
<keyword evidence="2" id="KW-0677">Repeat</keyword>
<dbReference type="GO" id="GO:0005524">
    <property type="term" value="F:ATP binding"/>
    <property type="evidence" value="ECO:0007669"/>
    <property type="project" value="UniProtKB-KW"/>
</dbReference>
<dbReference type="InterPro" id="IPR002182">
    <property type="entry name" value="NB-ARC"/>
</dbReference>
<dbReference type="GO" id="GO:0006952">
    <property type="term" value="P:defense response"/>
    <property type="evidence" value="ECO:0007669"/>
    <property type="project" value="UniProtKB-KW"/>
</dbReference>
<dbReference type="Pfam" id="PF25019">
    <property type="entry name" value="LRR_R13L1-DRL21"/>
    <property type="match status" value="1"/>
</dbReference>
<dbReference type="InterPro" id="IPR003591">
    <property type="entry name" value="Leu-rich_rpt_typical-subtyp"/>
</dbReference>
<feature type="domain" description="NB-ARC" evidence="6">
    <location>
        <begin position="161"/>
        <end position="217"/>
    </location>
</feature>
<proteinExistence type="predicted"/>
<dbReference type="Gene3D" id="3.40.50.300">
    <property type="entry name" value="P-loop containing nucleotide triphosphate hydrolases"/>
    <property type="match status" value="1"/>
</dbReference>
<feature type="domain" description="Disease resistance protein winged helix" evidence="9">
    <location>
        <begin position="319"/>
        <end position="364"/>
    </location>
</feature>
<dbReference type="Pfam" id="PF00931">
    <property type="entry name" value="NB-ARC"/>
    <property type="match status" value="1"/>
</dbReference>
<feature type="domain" description="R13L1/DRL21-like LRR repeat region" evidence="10">
    <location>
        <begin position="577"/>
        <end position="702"/>
    </location>
</feature>
<dbReference type="InterPro" id="IPR027417">
    <property type="entry name" value="P-loop_NTPase"/>
</dbReference>
<dbReference type="InterPro" id="IPR058922">
    <property type="entry name" value="WHD_DRP"/>
</dbReference>
<dbReference type="EMBL" id="OIVN01000449">
    <property type="protein sequence ID" value="SPC80466.1"/>
    <property type="molecule type" value="Genomic_DNA"/>
</dbReference>
<gene>
    <name evidence="11" type="ORF">FSB_LOCUS8348</name>
</gene>
<evidence type="ECO:0000259" key="8">
    <source>
        <dbReference type="Pfam" id="PF23247"/>
    </source>
</evidence>
<dbReference type="SUPFAM" id="SSF52058">
    <property type="entry name" value="L domain-like"/>
    <property type="match status" value="1"/>
</dbReference>
<dbReference type="PRINTS" id="PR00364">
    <property type="entry name" value="DISEASERSIST"/>
</dbReference>
<dbReference type="InterPro" id="IPR001611">
    <property type="entry name" value="Leu-rich_rpt"/>
</dbReference>
<organism evidence="11">
    <name type="scientific">Fagus sylvatica</name>
    <name type="common">Beechnut</name>
    <dbReference type="NCBI Taxonomy" id="28930"/>
    <lineage>
        <taxon>Eukaryota</taxon>
        <taxon>Viridiplantae</taxon>
        <taxon>Streptophyta</taxon>
        <taxon>Embryophyta</taxon>
        <taxon>Tracheophyta</taxon>
        <taxon>Spermatophyta</taxon>
        <taxon>Magnoliopsida</taxon>
        <taxon>eudicotyledons</taxon>
        <taxon>Gunneridae</taxon>
        <taxon>Pentapetalae</taxon>
        <taxon>rosids</taxon>
        <taxon>fabids</taxon>
        <taxon>Fagales</taxon>
        <taxon>Fagaceae</taxon>
        <taxon>Fagus</taxon>
    </lineage>
</organism>
<dbReference type="PANTHER" id="PTHR36766">
    <property type="entry name" value="PLANT BROAD-SPECTRUM MILDEW RESISTANCE PROTEIN RPW8"/>
    <property type="match status" value="1"/>
</dbReference>
<dbReference type="SMART" id="SM00369">
    <property type="entry name" value="LRR_TYP"/>
    <property type="match status" value="4"/>
</dbReference>
<dbReference type="Gene3D" id="1.20.5.4130">
    <property type="match status" value="1"/>
</dbReference>
<evidence type="ECO:0000256" key="3">
    <source>
        <dbReference type="ARBA" id="ARBA00022741"/>
    </source>
</evidence>
<feature type="domain" description="Disease resistance N-terminal" evidence="7">
    <location>
        <begin position="19"/>
        <end position="72"/>
    </location>
</feature>
<dbReference type="InterPro" id="IPR057135">
    <property type="entry name" value="At4g27190-like_LRR"/>
</dbReference>
<dbReference type="Pfam" id="PF23559">
    <property type="entry name" value="WHD_DRP"/>
    <property type="match status" value="1"/>
</dbReference>
<dbReference type="PROSITE" id="PS51450">
    <property type="entry name" value="LRR"/>
    <property type="match status" value="1"/>
</dbReference>
<dbReference type="AlphaFoldDB" id="A0A2N9ENQ5"/>
<dbReference type="Gene3D" id="3.80.10.10">
    <property type="entry name" value="Ribonuclease Inhibitor"/>
    <property type="match status" value="3"/>
</dbReference>
<accession>A0A2N9ENQ5</accession>
<keyword evidence="3" id="KW-0547">Nucleotide-binding</keyword>
<dbReference type="GO" id="GO:0043531">
    <property type="term" value="F:ADP binding"/>
    <property type="evidence" value="ECO:0007669"/>
    <property type="project" value="InterPro"/>
</dbReference>
<evidence type="ECO:0000259" key="6">
    <source>
        <dbReference type="Pfam" id="PF00931"/>
    </source>
</evidence>
<name>A0A2N9ENQ5_FAGSY</name>
<dbReference type="Pfam" id="PF18052">
    <property type="entry name" value="Rx_N"/>
    <property type="match status" value="1"/>
</dbReference>
<dbReference type="CDD" id="cd14798">
    <property type="entry name" value="RX-CC_like"/>
    <property type="match status" value="1"/>
</dbReference>